<comment type="caution">
    <text evidence="2">The sequence shown here is derived from an EMBL/GenBank/DDBJ whole genome shotgun (WGS) entry which is preliminary data.</text>
</comment>
<evidence type="ECO:0000313" key="3">
    <source>
        <dbReference type="Proteomes" id="UP000007652"/>
    </source>
</evidence>
<name>I7KVQ0_9CLOT</name>
<dbReference type="EMBL" id="CAKP01000106">
    <property type="protein sequence ID" value="CCJ34129.1"/>
    <property type="molecule type" value="Genomic_DNA"/>
</dbReference>
<evidence type="ECO:0000313" key="2">
    <source>
        <dbReference type="EMBL" id="CCJ34129.1"/>
    </source>
</evidence>
<sequence length="370" mass="43248">MNEKTAQKIKIEDDMLNLFNIRFSNKGEFFAKVDALIVKSSATGSAQRIWVELKENWDLYLGKYSYVENDAYLEKVLTYLKEVKTYYLIYKNEGIEKIQSNFFILRLLSESGYILNILKCNDLLSAQDNFIRFLQEDLKLNENDLKIANKALDDMNKHYQLNKYGTEKIYSIFKSVQSELEKIYASVCNEYRRRNADATKIDEKEEVHAQNQAPNIEYGLLIQELEEKVNLLQEELIKKEKEIIDLSTYSIKRYNDGVKDTLKALNNRNIGAVLSRLYLFANDIENFEKEEVKIFIKNLFVALENIGVKAFEVEKLNQPIEITAKDIGIKFILDRDVVLKDVICGRVRFPGWSYKNEVFILPTINVENKE</sequence>
<keyword evidence="1" id="KW-0175">Coiled coil</keyword>
<gene>
    <name evidence="2" type="ORF">CAAU_2045</name>
</gene>
<keyword evidence="3" id="KW-1185">Reference proteome</keyword>
<reference evidence="2 3" key="1">
    <citation type="journal article" date="2011" name="J. Bacteriol.">
        <title>Draft genome sequence of Caloramator australicus strain RC3T, a thermoanaerobe from the Great Artesian Basin of Australia.</title>
        <authorList>
            <person name="Ogg C.D."/>
            <person name="Patel B.K.C."/>
        </authorList>
    </citation>
    <scope>NUCLEOTIDE SEQUENCE [LARGE SCALE GENOMIC DNA]</scope>
    <source>
        <strain evidence="2 3">RC3</strain>
    </source>
</reference>
<organism evidence="2 3">
    <name type="scientific">Caloramator australicus RC3</name>
    <dbReference type="NCBI Taxonomy" id="857293"/>
    <lineage>
        <taxon>Bacteria</taxon>
        <taxon>Bacillati</taxon>
        <taxon>Bacillota</taxon>
        <taxon>Clostridia</taxon>
        <taxon>Eubacteriales</taxon>
        <taxon>Clostridiaceae</taxon>
        <taxon>Caloramator</taxon>
    </lineage>
</organism>
<protein>
    <submittedName>
        <fullName evidence="2">Uncharacterized protein</fullName>
    </submittedName>
</protein>
<proteinExistence type="predicted"/>
<dbReference type="RefSeq" id="WP_008909386.1">
    <property type="nucleotide sequence ID" value="NZ_CAKP01000106.1"/>
</dbReference>
<dbReference type="OrthoDB" id="2083837at2"/>
<accession>I7KVQ0</accession>
<feature type="coiled-coil region" evidence="1">
    <location>
        <begin position="215"/>
        <end position="242"/>
    </location>
</feature>
<dbReference type="Proteomes" id="UP000007652">
    <property type="component" value="Unassembled WGS sequence"/>
</dbReference>
<dbReference type="AlphaFoldDB" id="I7KVQ0"/>
<dbReference type="STRING" id="857293.CAAU_2045"/>
<evidence type="ECO:0000256" key="1">
    <source>
        <dbReference type="SAM" id="Coils"/>
    </source>
</evidence>
<dbReference type="eggNOG" id="ENOG502ZXH2">
    <property type="taxonomic scope" value="Bacteria"/>
</dbReference>